<dbReference type="AlphaFoldDB" id="A0A7D6CQ31"/>
<organism evidence="2 3">
    <name type="scientific">Natrinema zhouii</name>
    <dbReference type="NCBI Taxonomy" id="1710539"/>
    <lineage>
        <taxon>Archaea</taxon>
        <taxon>Methanobacteriati</taxon>
        <taxon>Methanobacteriota</taxon>
        <taxon>Stenosarchaea group</taxon>
        <taxon>Halobacteria</taxon>
        <taxon>Halobacteriales</taxon>
        <taxon>Natrialbaceae</taxon>
        <taxon>Natrinema</taxon>
    </lineage>
</organism>
<evidence type="ECO:0000256" key="1">
    <source>
        <dbReference type="SAM" id="Phobius"/>
    </source>
</evidence>
<sequence>MSEFTDRLLILIIAVVGLGSMIVAWLGGYIVAEMSGMTETVGLAVLVLLFIGALIGVWHEFNDINTRG</sequence>
<keyword evidence="3" id="KW-1185">Reference proteome</keyword>
<keyword evidence="1" id="KW-0812">Transmembrane</keyword>
<dbReference type="RefSeq" id="WP_180841569.1">
    <property type="nucleotide sequence ID" value="NZ_CP059154.1"/>
</dbReference>
<feature type="transmembrane region" description="Helical" evidence="1">
    <location>
        <begin position="7"/>
        <end position="28"/>
    </location>
</feature>
<dbReference type="Proteomes" id="UP000510869">
    <property type="component" value="Chromosome"/>
</dbReference>
<feature type="transmembrane region" description="Helical" evidence="1">
    <location>
        <begin position="40"/>
        <end position="58"/>
    </location>
</feature>
<keyword evidence="1" id="KW-1133">Transmembrane helix</keyword>
<reference evidence="2 3" key="1">
    <citation type="submission" date="2020-07" db="EMBL/GenBank/DDBJ databases">
        <title>Natrinema (YPL30) sp. nov. and Haloterrigena xxxxxx (YPL8) sp. nov., isolated from a salt mine.</title>
        <authorList>
            <person name="Cui H."/>
        </authorList>
    </citation>
    <scope>NUCLEOTIDE SEQUENCE [LARGE SCALE GENOMIC DNA]</scope>
    <source>
        <strain evidence="2 3">YPL13</strain>
    </source>
</reference>
<name>A0A7D6CQ31_9EURY</name>
<dbReference type="GeneID" id="56141917"/>
<evidence type="ECO:0000313" key="2">
    <source>
        <dbReference type="EMBL" id="QLK26396.1"/>
    </source>
</evidence>
<protein>
    <submittedName>
        <fullName evidence="2">Uncharacterized protein</fullName>
    </submittedName>
</protein>
<accession>A0A7D6CQ31</accession>
<proteinExistence type="predicted"/>
<evidence type="ECO:0000313" key="3">
    <source>
        <dbReference type="Proteomes" id="UP000510869"/>
    </source>
</evidence>
<dbReference type="EMBL" id="CP059154">
    <property type="protein sequence ID" value="QLK26396.1"/>
    <property type="molecule type" value="Genomic_DNA"/>
</dbReference>
<gene>
    <name evidence="2" type="ORF">HYG81_01890</name>
</gene>
<keyword evidence="1" id="KW-0472">Membrane</keyword>
<dbReference type="KEGG" id="nay:HYG81_01890"/>